<feature type="disulfide bond" description="Redox-active" evidence="4">
    <location>
        <begin position="76"/>
        <end position="80"/>
    </location>
</feature>
<dbReference type="RefSeq" id="WP_045683529.1">
    <property type="nucleotide sequence ID" value="NZ_CP010803.1"/>
</dbReference>
<dbReference type="InterPro" id="IPR036249">
    <property type="entry name" value="Thioredoxin-like_sf"/>
</dbReference>
<dbReference type="PATRIC" id="fig|1486262.3.peg.3913"/>
<dbReference type="GO" id="GO:0046872">
    <property type="term" value="F:metal ion binding"/>
    <property type="evidence" value="ECO:0007669"/>
    <property type="project" value="UniProtKB-KW"/>
</dbReference>
<keyword evidence="5" id="KW-0812">Transmembrane</keyword>
<dbReference type="AlphaFoldDB" id="A0A0D5LT46"/>
<dbReference type="SUPFAM" id="SSF52833">
    <property type="entry name" value="Thioredoxin-like"/>
    <property type="match status" value="1"/>
</dbReference>
<keyword evidence="5" id="KW-0472">Membrane</keyword>
<keyword evidence="2 3" id="KW-0186">Copper</keyword>
<dbReference type="STRING" id="1486262.TM49_18905"/>
<evidence type="ECO:0000256" key="4">
    <source>
        <dbReference type="PIRSR" id="PIRSR603782-2"/>
    </source>
</evidence>
<reference evidence="8 9" key="1">
    <citation type="journal article" date="2015" name="Genome Announc.">
        <title>Complete genome sequence of Martelella endophytica YC6887, which has antifungal activity associated with a halophyte.</title>
        <authorList>
            <person name="Khan A."/>
            <person name="Khan H."/>
            <person name="Chung E.J."/>
            <person name="Hossain M.T."/>
            <person name="Chung Y.R."/>
        </authorList>
    </citation>
    <scope>NUCLEOTIDE SEQUENCE [LARGE SCALE GENOMIC DNA]</scope>
    <source>
        <strain evidence="8">YC6887</strain>
    </source>
</reference>
<dbReference type="OrthoDB" id="9786756at2"/>
<dbReference type="Gene3D" id="3.40.30.10">
    <property type="entry name" value="Glutaredoxin"/>
    <property type="match status" value="1"/>
</dbReference>
<sequence>MTKLPFLALLLALLAVPALAARDANFDPFGLAGIDERPDAEIPLDLPFRNADGETVTLAELADGKPIVLVPVLHDCPNICGVTLSGVMQAIRAQEFKPGEDFTMIAFGIDPAEGPEVARADLAVLQKSFPDIDMTGVYATTGTKENIRAVTDALGYRYAYDERISQYAHVAATAFLTRDGHLSRWIYGLTPQPTDMKLALTEAGEGRIGDWGDQILLLCYHYDPVTGRYGSLVQSMLRIGGGLTALAGGGLIAVALVRERRKRKEAAE</sequence>
<dbReference type="Proteomes" id="UP000032611">
    <property type="component" value="Chromosome"/>
</dbReference>
<dbReference type="EMBL" id="CP010803">
    <property type="protein sequence ID" value="AJY47271.1"/>
    <property type="molecule type" value="Genomic_DNA"/>
</dbReference>
<keyword evidence="5" id="KW-1133">Transmembrane helix</keyword>
<evidence type="ECO:0000256" key="1">
    <source>
        <dbReference type="ARBA" id="ARBA00010996"/>
    </source>
</evidence>
<dbReference type="Pfam" id="PF02630">
    <property type="entry name" value="SCO1-SenC"/>
    <property type="match status" value="1"/>
</dbReference>
<organism evidence="8 9">
    <name type="scientific">Martelella endophytica</name>
    <dbReference type="NCBI Taxonomy" id="1486262"/>
    <lineage>
        <taxon>Bacteria</taxon>
        <taxon>Pseudomonadati</taxon>
        <taxon>Pseudomonadota</taxon>
        <taxon>Alphaproteobacteria</taxon>
        <taxon>Hyphomicrobiales</taxon>
        <taxon>Aurantimonadaceae</taxon>
        <taxon>Martelella</taxon>
    </lineage>
</organism>
<dbReference type="PROSITE" id="PS51352">
    <property type="entry name" value="THIOREDOXIN_2"/>
    <property type="match status" value="1"/>
</dbReference>
<dbReference type="CDD" id="cd02968">
    <property type="entry name" value="SCO"/>
    <property type="match status" value="1"/>
</dbReference>
<accession>A0A0D5LT46</accession>
<feature type="chain" id="PRO_5002295344" evidence="6">
    <location>
        <begin position="21"/>
        <end position="268"/>
    </location>
</feature>
<protein>
    <submittedName>
        <fullName evidence="8">Electron transporter SenC</fullName>
    </submittedName>
</protein>
<evidence type="ECO:0000256" key="2">
    <source>
        <dbReference type="ARBA" id="ARBA00023008"/>
    </source>
</evidence>
<dbReference type="HOGENOM" id="CLU_058434_2_0_5"/>
<name>A0A0D5LT46_MAREN</name>
<dbReference type="InterPro" id="IPR013766">
    <property type="entry name" value="Thioredoxin_domain"/>
</dbReference>
<dbReference type="InterPro" id="IPR003782">
    <property type="entry name" value="SCO1/SenC"/>
</dbReference>
<feature type="binding site" evidence="3">
    <location>
        <position position="76"/>
    </location>
    <ligand>
        <name>Cu cation</name>
        <dbReference type="ChEBI" id="CHEBI:23378"/>
    </ligand>
</feature>
<evidence type="ECO:0000313" key="8">
    <source>
        <dbReference type="EMBL" id="AJY47271.1"/>
    </source>
</evidence>
<keyword evidence="9" id="KW-1185">Reference proteome</keyword>
<proteinExistence type="inferred from homology"/>
<evidence type="ECO:0000313" key="9">
    <source>
        <dbReference type="Proteomes" id="UP000032611"/>
    </source>
</evidence>
<evidence type="ECO:0000259" key="7">
    <source>
        <dbReference type="PROSITE" id="PS51352"/>
    </source>
</evidence>
<feature type="domain" description="Thioredoxin" evidence="7">
    <location>
        <begin position="10"/>
        <end position="172"/>
    </location>
</feature>
<dbReference type="KEGG" id="mey:TM49_18905"/>
<evidence type="ECO:0000256" key="3">
    <source>
        <dbReference type="PIRSR" id="PIRSR603782-1"/>
    </source>
</evidence>
<keyword evidence="6" id="KW-0732">Signal</keyword>
<feature type="binding site" evidence="3">
    <location>
        <position position="80"/>
    </location>
    <ligand>
        <name>Cu cation</name>
        <dbReference type="ChEBI" id="CHEBI:23378"/>
    </ligand>
</feature>
<keyword evidence="3" id="KW-0479">Metal-binding</keyword>
<comment type="similarity">
    <text evidence="1">Belongs to the SCO1/2 family.</text>
</comment>
<evidence type="ECO:0000256" key="5">
    <source>
        <dbReference type="SAM" id="Phobius"/>
    </source>
</evidence>
<feature type="transmembrane region" description="Helical" evidence="5">
    <location>
        <begin position="236"/>
        <end position="257"/>
    </location>
</feature>
<gene>
    <name evidence="8" type="ORF">TM49_18905</name>
</gene>
<keyword evidence="4" id="KW-1015">Disulfide bond</keyword>
<evidence type="ECO:0000256" key="6">
    <source>
        <dbReference type="SAM" id="SignalP"/>
    </source>
</evidence>
<feature type="signal peptide" evidence="6">
    <location>
        <begin position="1"/>
        <end position="20"/>
    </location>
</feature>